<gene>
    <name evidence="2" type="ORF">M0L44_19090</name>
</gene>
<dbReference type="CDD" id="cd20746">
    <property type="entry name" value="FIX_Ntox15_NUC_DUF4112_RhsA-like"/>
    <property type="match status" value="1"/>
</dbReference>
<comment type="caution">
    <text evidence="2">The sequence shown here is derived from an EMBL/GenBank/DDBJ whole genome shotgun (WGS) entry which is preliminary data.</text>
</comment>
<evidence type="ECO:0000256" key="1">
    <source>
        <dbReference type="SAM" id="MobiDB-lite"/>
    </source>
</evidence>
<sequence length="487" mass="51391">MSGATAVARGGAAVAQAERSGWFDSIKNEALSFVKGDNNAPWAILAETVIGCVPILGQVVDARDIIKGLVEVSGAPASPLAWFNLITALIGLIPGGGDAAKRALRSVKAGATQVDDLLAMIRRIYKGDPEALLRKVLDLSTLRKSLDDILADSRLTSRLSPELKQSVEGIRTNLTKQFDSFKKEVDGWLAKGRKTSADGPPSAKAPAGTPTAKPETHAKAGTQEKAPHSDPAQPKTPNAAQQRTARFKTLANKFLGVMGEHMADYHCQNSKGWGGKTAHDGGGINPAKLNDGGHLVQLWPALVRGRGIDAVWKTTGAAKPYAIIEAKASYDPTMSLKALLGEAGDKTEGTNTASTSSAGRRGGRSGNKGSGGSNGTTDTTRQTNGKVTQMGHGWIQNTKRLGRALGATSAAFGDIRDRGERVYSRHVLFFSIPQAVAHAEALIKLIAQQSVPTDFHAAHEVTREWGDAAIDKVVDNRAGLEGAARKR</sequence>
<feature type="compositionally biased region" description="Low complexity" evidence="1">
    <location>
        <begin position="199"/>
        <end position="213"/>
    </location>
</feature>
<feature type="region of interest" description="Disordered" evidence="1">
    <location>
        <begin position="341"/>
        <end position="385"/>
    </location>
</feature>
<organism evidence="2 3">
    <name type="scientific">Ideonella oryzae</name>
    <dbReference type="NCBI Taxonomy" id="2937441"/>
    <lineage>
        <taxon>Bacteria</taxon>
        <taxon>Pseudomonadati</taxon>
        <taxon>Pseudomonadota</taxon>
        <taxon>Betaproteobacteria</taxon>
        <taxon>Burkholderiales</taxon>
        <taxon>Sphaerotilaceae</taxon>
        <taxon>Ideonella</taxon>
    </lineage>
</organism>
<feature type="compositionally biased region" description="Gly residues" evidence="1">
    <location>
        <begin position="364"/>
        <end position="374"/>
    </location>
</feature>
<name>A0ABT1BSL5_9BURK</name>
<proteinExistence type="predicted"/>
<dbReference type="Proteomes" id="UP001204851">
    <property type="component" value="Unassembled WGS sequence"/>
</dbReference>
<evidence type="ECO:0000313" key="2">
    <source>
        <dbReference type="EMBL" id="MCO5978809.1"/>
    </source>
</evidence>
<accession>A0ABT1BSL5</accession>
<feature type="region of interest" description="Disordered" evidence="1">
    <location>
        <begin position="192"/>
        <end position="243"/>
    </location>
</feature>
<dbReference type="RefSeq" id="WP_252771708.1">
    <property type="nucleotide sequence ID" value="NZ_JAMXMC010000012.1"/>
</dbReference>
<dbReference type="InterPro" id="IPR049802">
    <property type="entry name" value="RhsC-like_FIX"/>
</dbReference>
<dbReference type="EMBL" id="JAMXMC010000012">
    <property type="protein sequence ID" value="MCO5978809.1"/>
    <property type="molecule type" value="Genomic_DNA"/>
</dbReference>
<reference evidence="2 3" key="1">
    <citation type="submission" date="2022-06" db="EMBL/GenBank/DDBJ databases">
        <title>Ideonella sp. NS12-5 Genome sequencing and assembly.</title>
        <authorList>
            <person name="Jung Y."/>
        </authorList>
    </citation>
    <scope>NUCLEOTIDE SEQUENCE [LARGE SCALE GENOMIC DNA]</scope>
    <source>
        <strain evidence="2 3">NS12-5</strain>
    </source>
</reference>
<protein>
    <submittedName>
        <fullName evidence="2">Uncharacterized protein</fullName>
    </submittedName>
</protein>
<keyword evidence="3" id="KW-1185">Reference proteome</keyword>
<evidence type="ECO:0000313" key="3">
    <source>
        <dbReference type="Proteomes" id="UP001204851"/>
    </source>
</evidence>